<dbReference type="Pfam" id="PF07993">
    <property type="entry name" value="NAD_binding_4"/>
    <property type="match status" value="1"/>
</dbReference>
<feature type="region of interest" description="Disordered" evidence="3">
    <location>
        <begin position="381"/>
        <end position="403"/>
    </location>
</feature>
<organism evidence="5 6">
    <name type="scientific">Asterophora parasitica</name>
    <dbReference type="NCBI Taxonomy" id="117018"/>
    <lineage>
        <taxon>Eukaryota</taxon>
        <taxon>Fungi</taxon>
        <taxon>Dikarya</taxon>
        <taxon>Basidiomycota</taxon>
        <taxon>Agaricomycotina</taxon>
        <taxon>Agaricomycetes</taxon>
        <taxon>Agaricomycetidae</taxon>
        <taxon>Agaricales</taxon>
        <taxon>Tricholomatineae</taxon>
        <taxon>Lyophyllaceae</taxon>
        <taxon>Asterophora</taxon>
    </lineage>
</organism>
<evidence type="ECO:0000259" key="4">
    <source>
        <dbReference type="Pfam" id="PF07993"/>
    </source>
</evidence>
<feature type="region of interest" description="Disordered" evidence="3">
    <location>
        <begin position="1"/>
        <end position="29"/>
    </location>
</feature>
<dbReference type="PANTHER" id="PTHR44845">
    <property type="entry name" value="CARRIER DOMAIN-CONTAINING PROTEIN"/>
    <property type="match status" value="1"/>
</dbReference>
<evidence type="ECO:0000313" key="5">
    <source>
        <dbReference type="EMBL" id="KAG5640044.1"/>
    </source>
</evidence>
<dbReference type="InterPro" id="IPR036291">
    <property type="entry name" value="NAD(P)-bd_dom_sf"/>
</dbReference>
<dbReference type="AlphaFoldDB" id="A0A9P7FXA3"/>
<keyword evidence="2" id="KW-0597">Phosphoprotein</keyword>
<name>A0A9P7FXA3_9AGAR</name>
<dbReference type="Proteomes" id="UP000775547">
    <property type="component" value="Unassembled WGS sequence"/>
</dbReference>
<feature type="non-terminal residue" evidence="5">
    <location>
        <position position="438"/>
    </location>
</feature>
<evidence type="ECO:0000256" key="1">
    <source>
        <dbReference type="ARBA" id="ARBA00022450"/>
    </source>
</evidence>
<gene>
    <name evidence="5" type="ORF">DXG03_001555</name>
</gene>
<dbReference type="PANTHER" id="PTHR44845:SF1">
    <property type="entry name" value="L-2-AMINOADIPATE REDUCTASE"/>
    <property type="match status" value="1"/>
</dbReference>
<keyword evidence="6" id="KW-1185">Reference proteome</keyword>
<evidence type="ECO:0000256" key="2">
    <source>
        <dbReference type="ARBA" id="ARBA00022553"/>
    </source>
</evidence>
<reference evidence="5" key="1">
    <citation type="submission" date="2020-07" db="EMBL/GenBank/DDBJ databases">
        <authorList>
            <person name="Nieuwenhuis M."/>
            <person name="Van De Peppel L.J.J."/>
        </authorList>
    </citation>
    <scope>NUCLEOTIDE SEQUENCE</scope>
    <source>
        <strain evidence="5">AP01</strain>
        <tissue evidence="5">Mycelium</tissue>
    </source>
</reference>
<proteinExistence type="predicted"/>
<dbReference type="InterPro" id="IPR013120">
    <property type="entry name" value="FAR_NAD-bd"/>
</dbReference>
<dbReference type="EMBL" id="JABCKV010001329">
    <property type="protein sequence ID" value="KAG5640044.1"/>
    <property type="molecule type" value="Genomic_DNA"/>
</dbReference>
<sequence>MERLIEEYSRSAASPSAPPRRQHQPVTPSILLTGSTGNLGSDLLALLLQDPSVTRIYALNRRSSQGSASERVHAQFAAKGLDVAALKSEKLVFIEGDTTLPDLGLGHSLYAEISASISMIIHNAWTINLQQDLPFFVPNIVGLRNLINLGHVSSSASTLRFVFVSSLFAAQSWNAMYDSRAVPEEILLDTVVGCGTGYGASKHVAERIVARSGLNGTTLRIGQLCGRHANGHWSASEWVPLAVNASITLGTLPSFAGVSEFLYGDVSTVANGSNSKFLPFIPLDVTAKSIHEVLSSAHPLPDVLNFSHPRPFRWTLLNDAVFEVISAQKGYYPLRSISISEWVVQAEHSEQLRQRRHPVIKLLPLLRNLALQHDDVLRKGTQDTEHLPRPRLSTSKAQDHSPTLRGLEQVLPVDAKRWLEYWISFKHFQTALRQANIA</sequence>
<protein>
    <recommendedName>
        <fullName evidence="4">Thioester reductase (TE) domain-containing protein</fullName>
    </recommendedName>
</protein>
<reference evidence="5" key="2">
    <citation type="submission" date="2021-10" db="EMBL/GenBank/DDBJ databases">
        <title>Phylogenomics reveals ancestral predisposition of the termite-cultivated fungus Termitomyces towards a domesticated lifestyle.</title>
        <authorList>
            <person name="Auxier B."/>
            <person name="Grum-Grzhimaylo A."/>
            <person name="Cardenas M.E."/>
            <person name="Lodge J.D."/>
            <person name="Laessoe T."/>
            <person name="Pedersen O."/>
            <person name="Smith M.E."/>
            <person name="Kuyper T.W."/>
            <person name="Franco-Molano E.A."/>
            <person name="Baroni T.J."/>
            <person name="Aanen D.K."/>
        </authorList>
    </citation>
    <scope>NUCLEOTIDE SEQUENCE</scope>
    <source>
        <strain evidence="5">AP01</strain>
        <tissue evidence="5">Mycelium</tissue>
    </source>
</reference>
<accession>A0A9P7FXA3</accession>
<evidence type="ECO:0000313" key="6">
    <source>
        <dbReference type="Proteomes" id="UP000775547"/>
    </source>
</evidence>
<feature type="domain" description="Thioester reductase (TE)" evidence="4">
    <location>
        <begin position="32"/>
        <end position="278"/>
    </location>
</feature>
<dbReference type="SUPFAM" id="SSF51735">
    <property type="entry name" value="NAD(P)-binding Rossmann-fold domains"/>
    <property type="match status" value="1"/>
</dbReference>
<evidence type="ECO:0000256" key="3">
    <source>
        <dbReference type="SAM" id="MobiDB-lite"/>
    </source>
</evidence>
<keyword evidence="1" id="KW-0596">Phosphopantetheine</keyword>
<dbReference type="Gene3D" id="3.40.50.720">
    <property type="entry name" value="NAD(P)-binding Rossmann-like Domain"/>
    <property type="match status" value="1"/>
</dbReference>
<comment type="caution">
    <text evidence="5">The sequence shown here is derived from an EMBL/GenBank/DDBJ whole genome shotgun (WGS) entry which is preliminary data.</text>
</comment>
<dbReference type="OrthoDB" id="429813at2759"/>